<feature type="region of interest" description="Disordered" evidence="9">
    <location>
        <begin position="258"/>
        <end position="284"/>
    </location>
</feature>
<dbReference type="Gene3D" id="3.40.640.10">
    <property type="entry name" value="Type I PLP-dependent aspartate aminotransferase-like (Major domain)"/>
    <property type="match status" value="1"/>
</dbReference>
<dbReference type="PANTHER" id="PTHR45677">
    <property type="entry name" value="GLUTAMATE DECARBOXYLASE-RELATED"/>
    <property type="match status" value="1"/>
</dbReference>
<evidence type="ECO:0000313" key="11">
    <source>
        <dbReference type="Proteomes" id="UP001166286"/>
    </source>
</evidence>
<dbReference type="InterPro" id="IPR001313">
    <property type="entry name" value="Pumilio_RNA-bd_rpt"/>
</dbReference>
<accession>A0AA39RBD7</accession>
<dbReference type="InterPro" id="IPR011989">
    <property type="entry name" value="ARM-like"/>
</dbReference>
<dbReference type="InterPro" id="IPR016024">
    <property type="entry name" value="ARM-type_fold"/>
</dbReference>
<evidence type="ECO:0000256" key="3">
    <source>
        <dbReference type="ARBA" id="ARBA00022737"/>
    </source>
</evidence>
<dbReference type="SUPFAM" id="SSF48371">
    <property type="entry name" value="ARM repeat"/>
    <property type="match status" value="1"/>
</dbReference>
<feature type="region of interest" description="Disordered" evidence="9">
    <location>
        <begin position="666"/>
        <end position="711"/>
    </location>
</feature>
<dbReference type="GO" id="GO:0030170">
    <property type="term" value="F:pyridoxal phosphate binding"/>
    <property type="evidence" value="ECO:0007669"/>
    <property type="project" value="InterPro"/>
</dbReference>
<evidence type="ECO:0000256" key="2">
    <source>
        <dbReference type="ARBA" id="ARBA00009533"/>
    </source>
</evidence>
<dbReference type="SMART" id="SM00025">
    <property type="entry name" value="Pumilio"/>
    <property type="match status" value="8"/>
</dbReference>
<comment type="cofactor">
    <cofactor evidence="1 8">
        <name>pyridoxal 5'-phosphate</name>
        <dbReference type="ChEBI" id="CHEBI:597326"/>
    </cofactor>
</comment>
<dbReference type="Gene3D" id="1.25.10.10">
    <property type="entry name" value="Leucine-rich Repeat Variant"/>
    <property type="match status" value="2"/>
</dbReference>
<gene>
    <name evidence="10" type="ORF">JMJ35_000704</name>
</gene>
<keyword evidence="11" id="KW-1185">Reference proteome</keyword>
<evidence type="ECO:0000256" key="9">
    <source>
        <dbReference type="SAM" id="MobiDB-lite"/>
    </source>
</evidence>
<evidence type="ECO:0000256" key="7">
    <source>
        <dbReference type="ARBA" id="ARBA00024893"/>
    </source>
</evidence>
<dbReference type="Proteomes" id="UP001166286">
    <property type="component" value="Unassembled WGS sequence"/>
</dbReference>
<evidence type="ECO:0000256" key="5">
    <source>
        <dbReference type="ARBA" id="ARBA00022898"/>
    </source>
</evidence>
<evidence type="ECO:0000256" key="4">
    <source>
        <dbReference type="ARBA" id="ARBA00022793"/>
    </source>
</evidence>
<name>A0AA39RBD7_9LECA</name>
<dbReference type="InterPro" id="IPR002129">
    <property type="entry name" value="PyrdxlP-dep_de-COase"/>
</dbReference>
<feature type="region of interest" description="Disordered" evidence="9">
    <location>
        <begin position="1"/>
        <end position="47"/>
    </location>
</feature>
<organism evidence="10 11">
    <name type="scientific">Cladonia borealis</name>
    <dbReference type="NCBI Taxonomy" id="184061"/>
    <lineage>
        <taxon>Eukaryota</taxon>
        <taxon>Fungi</taxon>
        <taxon>Dikarya</taxon>
        <taxon>Ascomycota</taxon>
        <taxon>Pezizomycotina</taxon>
        <taxon>Lecanoromycetes</taxon>
        <taxon>OSLEUM clade</taxon>
        <taxon>Lecanoromycetidae</taxon>
        <taxon>Lecanorales</taxon>
        <taxon>Lecanorineae</taxon>
        <taxon>Cladoniaceae</taxon>
        <taxon>Cladonia</taxon>
    </lineage>
</organism>
<dbReference type="GO" id="GO:0019752">
    <property type="term" value="P:carboxylic acid metabolic process"/>
    <property type="evidence" value="ECO:0007669"/>
    <property type="project" value="InterPro"/>
</dbReference>
<dbReference type="GO" id="GO:0016831">
    <property type="term" value="F:carboxy-lyase activity"/>
    <property type="evidence" value="ECO:0007669"/>
    <property type="project" value="UniProtKB-KW"/>
</dbReference>
<keyword evidence="5 8" id="KW-0663">Pyridoxal phosphate</keyword>
<keyword evidence="3" id="KW-0677">Repeat</keyword>
<feature type="compositionally biased region" description="Basic residues" evidence="9">
    <location>
        <begin position="1"/>
        <end position="17"/>
    </location>
</feature>
<feature type="modified residue" description="N6-(pyridoxal phosphate)lysine" evidence="8">
    <location>
        <position position="979"/>
    </location>
</feature>
<dbReference type="PANTHER" id="PTHR45677:SF8">
    <property type="entry name" value="CYSTEINE SULFINIC ACID DECARBOXYLASE"/>
    <property type="match status" value="1"/>
</dbReference>
<evidence type="ECO:0000256" key="6">
    <source>
        <dbReference type="ARBA" id="ARBA00023239"/>
    </source>
</evidence>
<comment type="similarity">
    <text evidence="2">Belongs to the group II decarboxylase family.</text>
</comment>
<dbReference type="GO" id="GO:0005737">
    <property type="term" value="C:cytoplasm"/>
    <property type="evidence" value="ECO:0007669"/>
    <property type="project" value="TreeGrafter"/>
</dbReference>
<keyword evidence="4" id="KW-0210">Decarboxylase</keyword>
<keyword evidence="6" id="KW-0456">Lyase</keyword>
<dbReference type="EMBL" id="JAFEKC020000001">
    <property type="protein sequence ID" value="KAK0517549.1"/>
    <property type="molecule type" value="Genomic_DNA"/>
</dbReference>
<dbReference type="GO" id="GO:0003723">
    <property type="term" value="F:RNA binding"/>
    <property type="evidence" value="ECO:0007669"/>
    <property type="project" value="InterPro"/>
</dbReference>
<evidence type="ECO:0000256" key="1">
    <source>
        <dbReference type="ARBA" id="ARBA00001933"/>
    </source>
</evidence>
<evidence type="ECO:0000313" key="10">
    <source>
        <dbReference type="EMBL" id="KAK0517549.1"/>
    </source>
</evidence>
<evidence type="ECO:0000256" key="8">
    <source>
        <dbReference type="PIRSR" id="PIRSR602129-50"/>
    </source>
</evidence>
<protein>
    <recommendedName>
        <fullName evidence="12">Glutamate decarboxylase</fullName>
    </recommendedName>
</protein>
<feature type="compositionally biased region" description="Basic and acidic residues" evidence="9">
    <location>
        <begin position="25"/>
        <end position="34"/>
    </location>
</feature>
<comment type="caution">
    <text evidence="10">The sequence shown here is derived from an EMBL/GenBank/DDBJ whole genome shotgun (WGS) entry which is preliminary data.</text>
</comment>
<dbReference type="Pfam" id="PF22493">
    <property type="entry name" value="PUF_NOP9"/>
    <property type="match status" value="1"/>
</dbReference>
<dbReference type="InterPro" id="IPR015421">
    <property type="entry name" value="PyrdxlP-dep_Trfase_major"/>
</dbReference>
<dbReference type="InterPro" id="IPR015424">
    <property type="entry name" value="PyrdxlP-dep_Trfase"/>
</dbReference>
<dbReference type="Gene3D" id="3.90.1150.170">
    <property type="match status" value="1"/>
</dbReference>
<comment type="function">
    <text evidence="7">RNA-binding nucleolar protein required for pre-rRNA processing. Involved in production of 18S rRNA and assembly of small ribosomal subunit.</text>
</comment>
<evidence type="ECO:0008006" key="12">
    <source>
        <dbReference type="Google" id="ProtNLM"/>
    </source>
</evidence>
<dbReference type="SUPFAM" id="SSF53383">
    <property type="entry name" value="PLP-dependent transferases"/>
    <property type="match status" value="1"/>
</dbReference>
<sequence>MPKEHRKRGRREEKKRKREETEYEGPAKRQKSQEAEEVEGATENINENINENIDENGAGYNEPYTSNLGLGHLPYYGMLDEEEQEYFKRADSMLEVNQFADPEERNLFLANVYKEANGKELKIANSQSCSRLMERLISLSTPSQLKALFQKFSGHFLALVQHRFASHCCEALFLKAAPIVTQELIAPLGEEDQDRHNGDVYVSMENLFLYAFNELKGNLGYLMTDQFSSHPLRVLLLVLSGMPLASVESASLLQSKKKEHVSISGGSPKSNEGDNRPRTVPDSFSDTVDRMIAGTLAGLDTTSLRALATHPIANPVLQLLLEVELARSGKQSAKDPKSLFRKLLPDDPLEAGTESAAFINSLAYDTIGSRLLEAIITHAPGKTFKALYRCSFGERLESFAKNEVAAFVAIKIIERLNKEDLRTALDQICPHIDTLIKRSRTSVIKTLIERCRIRQVDTNLISTALEHAYGEEPGKRLIPMLKVSETPNSDMAEDRRLRLDAQDSTKVHGSLLAQCMLESPGPLRELITEELSVMETPLLFSVAKDRTASRVLQNSLTCSEQSPKFRRTFIPRFYGHIADLAADTVASHVIDSIWQATEGLTFIRERIADELAQQEASLRASVPGRAVWRNWKLDVYKTRKKEWLNGAKEQDGPTKTSIELARQRFAANKSTGQHKSSKLKTPQRRAVGQDEDAAAKGTGHGLSTEGGGPRTALVEHHKPQKLAQLMDLDLPETGLAEAGFLKQAEQILQYSVNTWDRGFMNKLYASTDAPGLAAELILATLNTNVHVYEASPALTLIEKHTARALANLFGLNGAHAGGISVQGGTISNTTSIVVARNTLYPDTKTHGNATQHRKFILFTSAHGHYSIEKAAQMLGFGSSSVIPVPVDGKTGSMDVDALSSLIEKAKKEGNTPFYLNATAGTTVLGSYDPIRALAKICKEHNIWLHIDASWGGPAIFSPTHKYKLNGSHLANSIAINPHKMMGVPLTCSFLLGADMRQFHASNTLPADYLFHSSGPASSEEVYDLADLTLQCGRRGDSLKLYLSWVYYGSEGYATQIDAAFETTAYLAGLVSEHKDLVLVSENPPPCCQVCFYYAKDGILKKSAEENGRVTREITQRLVPRGFMIDYAGGDERGAFMRVVVSRGTGRGTVEGLVEAVEDLGAKVWE</sequence>
<dbReference type="AlphaFoldDB" id="A0AA39RBD7"/>
<dbReference type="Pfam" id="PF00282">
    <property type="entry name" value="Pyridoxal_deC"/>
    <property type="match status" value="1"/>
</dbReference>
<feature type="compositionally biased region" description="Gly residues" evidence="9">
    <location>
        <begin position="698"/>
        <end position="709"/>
    </location>
</feature>
<reference evidence="10" key="1">
    <citation type="submission" date="2023-03" db="EMBL/GenBank/DDBJ databases">
        <title>Complete genome of Cladonia borealis.</title>
        <authorList>
            <person name="Park H."/>
        </authorList>
    </citation>
    <scope>NUCLEOTIDE SEQUENCE</scope>
    <source>
        <strain evidence="10">ANT050790</strain>
    </source>
</reference>
<proteinExistence type="inferred from homology"/>